<reference evidence="2" key="2">
    <citation type="submission" date="2015-01" db="EMBL/GenBank/DDBJ databases">
        <title>Evolutionary Origins and Diversification of the Mycorrhizal Mutualists.</title>
        <authorList>
            <consortium name="DOE Joint Genome Institute"/>
            <consortium name="Mycorrhizal Genomics Consortium"/>
            <person name="Kohler A."/>
            <person name="Kuo A."/>
            <person name="Nagy L.G."/>
            <person name="Floudas D."/>
            <person name="Copeland A."/>
            <person name="Barry K.W."/>
            <person name="Cichocki N."/>
            <person name="Veneault-Fourrey C."/>
            <person name="LaButti K."/>
            <person name="Lindquist E.A."/>
            <person name="Lipzen A."/>
            <person name="Lundell T."/>
            <person name="Morin E."/>
            <person name="Murat C."/>
            <person name="Riley R."/>
            <person name="Ohm R."/>
            <person name="Sun H."/>
            <person name="Tunlid A."/>
            <person name="Henrissat B."/>
            <person name="Grigoriev I.V."/>
            <person name="Hibbett D.S."/>
            <person name="Martin F."/>
        </authorList>
    </citation>
    <scope>NUCLEOTIDE SEQUENCE [LARGE SCALE GENOMIC DNA]</scope>
    <source>
        <strain evidence="2">F 1598</strain>
    </source>
</reference>
<organism evidence="1 2">
    <name type="scientific">Piloderma croceum (strain F 1598)</name>
    <dbReference type="NCBI Taxonomy" id="765440"/>
    <lineage>
        <taxon>Eukaryota</taxon>
        <taxon>Fungi</taxon>
        <taxon>Dikarya</taxon>
        <taxon>Basidiomycota</taxon>
        <taxon>Agaricomycotina</taxon>
        <taxon>Agaricomycetes</taxon>
        <taxon>Agaricomycetidae</taxon>
        <taxon>Atheliales</taxon>
        <taxon>Atheliaceae</taxon>
        <taxon>Piloderma</taxon>
    </lineage>
</organism>
<sequence length="535" mass="61531">MDPATVGQTDSILRCKACRAPVNSHKIIPPSPTPHLHRTIQMPNASEASILQKALRHANSDLHELHGDIAHIQAILDKLRLKRKSLRKFTIEHDAFLAPIRRLPAEILIEIFMLCMNYNMSSFSPNCSPSLFGQVCRGWRQVALSTQKLWSSVTVTHYRPSSTKAKLWISRASSVPLTICLASVHPESGRVGKIQPVIAVLVQHCDRWRHLDLYLDDSMLPCLSSIKHHLPWLESIRIERPTRPRELDVFEVAPRLRSFCSGPHVYFTGLKLPWHQLTDLNAHIHTITECLNILQLVPNLVKCTLYNQSSLSEASTPPQNIPILTFPHLRFFSILRIHPDEIFKHLQLPVIHTLHVLYQDKWKRKRSKDLKWFARQPFMSLLSCSSHTLRKLVIDHLVEFEDSVHIAHCLRATPLLEALCLRGPGFWVTADFLRLLTRQGNIKELVPNLEDLEIHDRYISCDHSTSMIESRWRVGEDDNDAGARLKRLRFEMSAYTDKWLVDAEILNRLRKCRQEGMVISIFALGMSKRDLLDIP</sequence>
<dbReference type="STRING" id="765440.A0A0C3FBV3"/>
<dbReference type="HOGENOM" id="CLU_018544_12_2_1"/>
<dbReference type="OrthoDB" id="3270987at2759"/>
<dbReference type="EMBL" id="KN833027">
    <property type="protein sequence ID" value="KIM77201.1"/>
    <property type="molecule type" value="Genomic_DNA"/>
</dbReference>
<keyword evidence="2" id="KW-1185">Reference proteome</keyword>
<name>A0A0C3FBV3_PILCF</name>
<gene>
    <name evidence="1" type="ORF">PILCRDRAFT_12204</name>
</gene>
<dbReference type="InParanoid" id="A0A0C3FBV3"/>
<reference evidence="1 2" key="1">
    <citation type="submission" date="2014-04" db="EMBL/GenBank/DDBJ databases">
        <authorList>
            <consortium name="DOE Joint Genome Institute"/>
            <person name="Kuo A."/>
            <person name="Tarkka M."/>
            <person name="Buscot F."/>
            <person name="Kohler A."/>
            <person name="Nagy L.G."/>
            <person name="Floudas D."/>
            <person name="Copeland A."/>
            <person name="Barry K.W."/>
            <person name="Cichocki N."/>
            <person name="Veneault-Fourrey C."/>
            <person name="LaButti K."/>
            <person name="Lindquist E.A."/>
            <person name="Lipzen A."/>
            <person name="Lundell T."/>
            <person name="Morin E."/>
            <person name="Murat C."/>
            <person name="Sun H."/>
            <person name="Tunlid A."/>
            <person name="Henrissat B."/>
            <person name="Grigoriev I.V."/>
            <person name="Hibbett D.S."/>
            <person name="Martin F."/>
            <person name="Nordberg H.P."/>
            <person name="Cantor M.N."/>
            <person name="Hua S.X."/>
        </authorList>
    </citation>
    <scope>NUCLEOTIDE SEQUENCE [LARGE SCALE GENOMIC DNA]</scope>
    <source>
        <strain evidence="1 2">F 1598</strain>
    </source>
</reference>
<dbReference type="Gene3D" id="3.80.10.10">
    <property type="entry name" value="Ribonuclease Inhibitor"/>
    <property type="match status" value="1"/>
</dbReference>
<proteinExistence type="predicted"/>
<protein>
    <submittedName>
        <fullName evidence="1">Uncharacterized protein</fullName>
    </submittedName>
</protein>
<evidence type="ECO:0000313" key="1">
    <source>
        <dbReference type="EMBL" id="KIM77201.1"/>
    </source>
</evidence>
<accession>A0A0C3FBV3</accession>
<dbReference type="Proteomes" id="UP000054166">
    <property type="component" value="Unassembled WGS sequence"/>
</dbReference>
<dbReference type="AlphaFoldDB" id="A0A0C3FBV3"/>
<dbReference type="InterPro" id="IPR032675">
    <property type="entry name" value="LRR_dom_sf"/>
</dbReference>
<dbReference type="Gene3D" id="1.20.1280.50">
    <property type="match status" value="1"/>
</dbReference>
<evidence type="ECO:0000313" key="2">
    <source>
        <dbReference type="Proteomes" id="UP000054166"/>
    </source>
</evidence>